<feature type="compositionally biased region" description="Polar residues" evidence="1">
    <location>
        <begin position="353"/>
        <end position="376"/>
    </location>
</feature>
<proteinExistence type="predicted"/>
<feature type="compositionally biased region" description="Polar residues" evidence="1">
    <location>
        <begin position="385"/>
        <end position="395"/>
    </location>
</feature>
<feature type="compositionally biased region" description="Low complexity" evidence="1">
    <location>
        <begin position="328"/>
        <end position="339"/>
    </location>
</feature>
<feature type="compositionally biased region" description="Basic and acidic residues" evidence="1">
    <location>
        <begin position="295"/>
        <end position="304"/>
    </location>
</feature>
<feature type="transmembrane region" description="Helical" evidence="2">
    <location>
        <begin position="56"/>
        <end position="76"/>
    </location>
</feature>
<dbReference type="InParanoid" id="A0A165QE17"/>
<accession>A0A165QE17</accession>
<reference evidence="3 4" key="1">
    <citation type="journal article" date="2016" name="Mol. Biol. Evol.">
        <title>Comparative Genomics of Early-Diverging Mushroom-Forming Fungi Provides Insights into the Origins of Lignocellulose Decay Capabilities.</title>
        <authorList>
            <person name="Nagy L.G."/>
            <person name="Riley R."/>
            <person name="Tritt A."/>
            <person name="Adam C."/>
            <person name="Daum C."/>
            <person name="Floudas D."/>
            <person name="Sun H."/>
            <person name="Yadav J.S."/>
            <person name="Pangilinan J."/>
            <person name="Larsson K.H."/>
            <person name="Matsuura K."/>
            <person name="Barry K."/>
            <person name="Labutti K."/>
            <person name="Kuo R."/>
            <person name="Ohm R.A."/>
            <person name="Bhattacharya S.S."/>
            <person name="Shirouzu T."/>
            <person name="Yoshinaga Y."/>
            <person name="Martin F.M."/>
            <person name="Grigoriev I.V."/>
            <person name="Hibbett D.S."/>
        </authorList>
    </citation>
    <scope>NUCLEOTIDE SEQUENCE [LARGE SCALE GENOMIC DNA]</scope>
    <source>
        <strain evidence="3 4">HHB14362 ss-1</strain>
    </source>
</reference>
<protein>
    <recommendedName>
        <fullName evidence="5">Proteophosphoglycan ppg4</fullName>
    </recommendedName>
</protein>
<keyword evidence="2" id="KW-1133">Transmembrane helix</keyword>
<feature type="compositionally biased region" description="Polar residues" evidence="1">
    <location>
        <begin position="126"/>
        <end position="135"/>
    </location>
</feature>
<name>A0A165QE17_9AGAM</name>
<evidence type="ECO:0000313" key="4">
    <source>
        <dbReference type="Proteomes" id="UP000076761"/>
    </source>
</evidence>
<keyword evidence="2" id="KW-0812">Transmembrane</keyword>
<evidence type="ECO:0008006" key="5">
    <source>
        <dbReference type="Google" id="ProtNLM"/>
    </source>
</evidence>
<feature type="region of interest" description="Disordered" evidence="1">
    <location>
        <begin position="318"/>
        <end position="395"/>
    </location>
</feature>
<feature type="region of interest" description="Disordered" evidence="1">
    <location>
        <begin position="209"/>
        <end position="230"/>
    </location>
</feature>
<dbReference type="OrthoDB" id="2804493at2759"/>
<feature type="region of interest" description="Disordered" evidence="1">
    <location>
        <begin position="125"/>
        <end position="160"/>
    </location>
</feature>
<feature type="compositionally biased region" description="Basic and acidic residues" evidence="1">
    <location>
        <begin position="566"/>
        <end position="576"/>
    </location>
</feature>
<dbReference type="EMBL" id="KV425597">
    <property type="protein sequence ID" value="KZT22300.1"/>
    <property type="molecule type" value="Genomic_DNA"/>
</dbReference>
<gene>
    <name evidence="3" type="ORF">NEOLEDRAFT_1244014</name>
</gene>
<evidence type="ECO:0000256" key="2">
    <source>
        <dbReference type="SAM" id="Phobius"/>
    </source>
</evidence>
<feature type="region of interest" description="Disordered" evidence="1">
    <location>
        <begin position="255"/>
        <end position="305"/>
    </location>
</feature>
<evidence type="ECO:0000313" key="3">
    <source>
        <dbReference type="EMBL" id="KZT22300.1"/>
    </source>
</evidence>
<sequence length="684" mass="72725">MKDGAKLSLGLYSPMSMSIWFALTWALLLSWSSDSYHALAAPSVGLVRRGGGGTRSSTWVPIVVVLVAVAALVVYVGSRRRQLRNLAERAAPLARSARARASGRRTSQVREVTAEQLTGVRPAAYTGQNQQTGNGVTPATNTRNTARRGRRPGRTPSQMSTRSLPVYMKEPGENELVIYQGDPDMEDAPPIDDPEDRITAARIAIHPTQSETPLLRSESNDSSNNHLLSPNLEGMVVRASLETIDDSMENDLQPQQTIDISDLPPNYTITAEEQSPEPDASNAATVGRSPGGPARDIRSHEPATARRRAGLRTLLNAMSHPVSRIQNTTSASTPSAPTTGDQPRSSHGHNRDNSLQSVETSGSGSTHSHLNSNEGTRANRRPTHRANQSSNGSILGLTSSAFRTLSRQRSTNTLNSAHLNSPSTISLHSISAPLSHTLTRTEIVYPRSGPTPEQIKLISSRESLGRFGVPYGPDAIAYAASSSRLNLSLPPPDFDSSIAEGARPQTGRSSESSGEQEQARPSTPPPQPHGHSPESTTSLEPSPEEPAESTAPVTNTEEPKAPVPARTEEKAEEGNKEIASPTSPEPDIPRDSATEAPGSTPAAVPPSSFKPALDSRAESRASTVQSFATAEESPAALRFGVEPPTPNASSPSTSEPSTPRIAPAHTHEPTDVIIMPARPEAAVP</sequence>
<feature type="compositionally biased region" description="Low complexity" evidence="1">
    <location>
        <begin position="647"/>
        <end position="659"/>
    </location>
</feature>
<evidence type="ECO:0000256" key="1">
    <source>
        <dbReference type="SAM" id="MobiDB-lite"/>
    </source>
</evidence>
<dbReference type="Proteomes" id="UP000076761">
    <property type="component" value="Unassembled WGS sequence"/>
</dbReference>
<feature type="region of interest" description="Disordered" evidence="1">
    <location>
        <begin position="489"/>
        <end position="684"/>
    </location>
</feature>
<keyword evidence="2" id="KW-0472">Membrane</keyword>
<keyword evidence="4" id="KW-1185">Reference proteome</keyword>
<organism evidence="3 4">
    <name type="scientific">Neolentinus lepideus HHB14362 ss-1</name>
    <dbReference type="NCBI Taxonomy" id="1314782"/>
    <lineage>
        <taxon>Eukaryota</taxon>
        <taxon>Fungi</taxon>
        <taxon>Dikarya</taxon>
        <taxon>Basidiomycota</taxon>
        <taxon>Agaricomycotina</taxon>
        <taxon>Agaricomycetes</taxon>
        <taxon>Gloeophyllales</taxon>
        <taxon>Gloeophyllaceae</taxon>
        <taxon>Neolentinus</taxon>
    </lineage>
</organism>
<dbReference type="AlphaFoldDB" id="A0A165QE17"/>
<dbReference type="STRING" id="1314782.A0A165QE17"/>